<sequence>MLLACQKKELIVHIVYMGKTKGDDPVATKQSHHELLSSFLGSEEAARNSILYSYKHGFSGFAARLTRSQAEEIMNYPGVLQVIPNRIRKIHTTRSWDFLGLQQNKMSNLLTTSSQGKGIIIGLIDTGIWPESRSFSDEDMGSVPNRWRGICQSGEQFNSSNCNKKIIGARCYFSDFLSPRDGNGHGTHTASTAAGSFVEAADASSGLAGGLARGGAPLAHLALYKACWSMTGTCADADIMKAIDMAIHDRVDILSVSIGDEIPLSSYQQDSVAIGSFHATARGIIVVFAAGNGGPVSQTVVNTAPWLITVAASTIDRTFMVEIKLGNNRTLLGQSQETRKAHHRFSDLTYSELGALDSKNYTANDCSSNLVAGKIVLAFSTSDTQRLSTAATAVRRAGGTGLIYADALHEGPAECDSIPCATVDFQVGSEILLYIRMARRPRAKLSIARTLLGKQAAPRIATFSSRGPSSITPQVLKPDIAAPGVDILAAFRGIEVKSKGVYRLLSGTSMACPHVAGVTALIKSVHPVWSPAAIRSSLITSASVFGNDGSWITEGGPTTRPVSPFDIGGGFVNPNAAVDPGLIYDISMDDYVQFLCSLGYGTKSISRLIGSKIRCKRDSSKGLNLNLPSITIPNLHQTTTVTRTVTNVGNIESVYTAMVQAPAARIAMEVEPRILRFNSSVQVLSFNVTFILMQHVPGEFVFGSLTWVGDLNHLVRMPIAVRVGLKA</sequence>
<evidence type="ECO:0000313" key="12">
    <source>
        <dbReference type="EMBL" id="KAL3742829.1"/>
    </source>
</evidence>
<dbReference type="FunFam" id="3.30.70.80:FF:000002">
    <property type="entry name" value="Subtilisin-like protease SBT5.3"/>
    <property type="match status" value="1"/>
</dbReference>
<feature type="active site" description="Charge relay system" evidence="7 8">
    <location>
        <position position="185"/>
    </location>
</feature>
<evidence type="ECO:0000256" key="7">
    <source>
        <dbReference type="PIRSR" id="PIRSR615500-1"/>
    </source>
</evidence>
<dbReference type="InterPro" id="IPR015500">
    <property type="entry name" value="Peptidase_S8_subtilisin-rel"/>
</dbReference>
<feature type="domain" description="Peptidase S8/S53" evidence="9">
    <location>
        <begin position="116"/>
        <end position="542"/>
    </location>
</feature>
<dbReference type="InterPro" id="IPR034197">
    <property type="entry name" value="Peptidases_S8_3"/>
</dbReference>
<dbReference type="CDD" id="cd02120">
    <property type="entry name" value="PA_subtilisin_like"/>
    <property type="match status" value="1"/>
</dbReference>
<dbReference type="InterPro" id="IPR010259">
    <property type="entry name" value="S8pro/Inhibitor_I9"/>
</dbReference>
<dbReference type="InterPro" id="IPR041469">
    <property type="entry name" value="Subtilisin-like_FN3"/>
</dbReference>
<evidence type="ECO:0000256" key="3">
    <source>
        <dbReference type="ARBA" id="ARBA00022729"/>
    </source>
</evidence>
<dbReference type="InterPro" id="IPR037045">
    <property type="entry name" value="S8pro/Inhibitor_I9_sf"/>
</dbReference>
<dbReference type="PANTHER" id="PTHR10795">
    <property type="entry name" value="PROPROTEIN CONVERTASE SUBTILISIN/KEXIN"/>
    <property type="match status" value="1"/>
</dbReference>
<dbReference type="CDD" id="cd04852">
    <property type="entry name" value="Peptidases_S8_3"/>
    <property type="match status" value="1"/>
</dbReference>
<dbReference type="InterPro" id="IPR045051">
    <property type="entry name" value="SBT"/>
</dbReference>
<evidence type="ECO:0000313" key="13">
    <source>
        <dbReference type="Proteomes" id="UP001634007"/>
    </source>
</evidence>
<dbReference type="InterPro" id="IPR023828">
    <property type="entry name" value="Peptidase_S8_Ser-AS"/>
</dbReference>
<proteinExistence type="inferred from homology"/>
<dbReference type="FunFam" id="2.60.40.2310:FF:000001">
    <property type="entry name" value="Subtilisin-like protease SBT1.5"/>
    <property type="match status" value="1"/>
</dbReference>
<dbReference type="Gene3D" id="3.40.50.200">
    <property type="entry name" value="Peptidase S8/S53 domain"/>
    <property type="match status" value="1"/>
</dbReference>
<gene>
    <name evidence="12" type="ORF">ACJRO7_018178</name>
</gene>
<feature type="domain" description="Subtilisin-like protease fibronectin type-III" evidence="11">
    <location>
        <begin position="624"/>
        <end position="721"/>
    </location>
</feature>
<keyword evidence="6" id="KW-0325">Glycoprotein</keyword>
<keyword evidence="13" id="KW-1185">Reference proteome</keyword>
<dbReference type="InterPro" id="IPR036852">
    <property type="entry name" value="Peptidase_S8/S53_dom_sf"/>
</dbReference>
<feature type="active site" description="Charge relay system" evidence="7 8">
    <location>
        <position position="125"/>
    </location>
</feature>
<feature type="domain" description="Inhibitor I9" evidence="10">
    <location>
        <begin position="12"/>
        <end position="91"/>
    </location>
</feature>
<evidence type="ECO:0000256" key="2">
    <source>
        <dbReference type="ARBA" id="ARBA00022670"/>
    </source>
</evidence>
<evidence type="ECO:0000259" key="9">
    <source>
        <dbReference type="Pfam" id="PF00082"/>
    </source>
</evidence>
<evidence type="ECO:0000256" key="5">
    <source>
        <dbReference type="ARBA" id="ARBA00022825"/>
    </source>
</evidence>
<dbReference type="EMBL" id="JBJKBG010000004">
    <property type="protein sequence ID" value="KAL3742829.1"/>
    <property type="molecule type" value="Genomic_DNA"/>
</dbReference>
<keyword evidence="5 8" id="KW-0720">Serine protease</keyword>
<comment type="similarity">
    <text evidence="1 8">Belongs to the peptidase S8 family.</text>
</comment>
<organism evidence="12 13">
    <name type="scientific">Eucalyptus globulus</name>
    <name type="common">Tasmanian blue gum</name>
    <dbReference type="NCBI Taxonomy" id="34317"/>
    <lineage>
        <taxon>Eukaryota</taxon>
        <taxon>Viridiplantae</taxon>
        <taxon>Streptophyta</taxon>
        <taxon>Embryophyta</taxon>
        <taxon>Tracheophyta</taxon>
        <taxon>Spermatophyta</taxon>
        <taxon>Magnoliopsida</taxon>
        <taxon>eudicotyledons</taxon>
        <taxon>Gunneridae</taxon>
        <taxon>Pentapetalae</taxon>
        <taxon>rosids</taxon>
        <taxon>malvids</taxon>
        <taxon>Myrtales</taxon>
        <taxon>Myrtaceae</taxon>
        <taxon>Myrtoideae</taxon>
        <taxon>Eucalypteae</taxon>
        <taxon>Eucalyptus</taxon>
    </lineage>
</organism>
<protein>
    <recommendedName>
        <fullName evidence="14">Subtilisin-like protease SBT3.6</fullName>
    </recommendedName>
</protein>
<dbReference type="SUPFAM" id="SSF52743">
    <property type="entry name" value="Subtilisin-like"/>
    <property type="match status" value="1"/>
</dbReference>
<feature type="active site" description="Charge relay system" evidence="7 8">
    <location>
        <position position="509"/>
    </location>
</feature>
<keyword evidence="2 8" id="KW-0645">Protease</keyword>
<evidence type="ECO:0000256" key="4">
    <source>
        <dbReference type="ARBA" id="ARBA00022801"/>
    </source>
</evidence>
<dbReference type="Pfam" id="PF00082">
    <property type="entry name" value="Peptidase_S8"/>
    <property type="match status" value="1"/>
</dbReference>
<dbReference type="InterPro" id="IPR000209">
    <property type="entry name" value="Peptidase_S8/S53_dom"/>
</dbReference>
<dbReference type="Pfam" id="PF05922">
    <property type="entry name" value="Inhibitor_I9"/>
    <property type="match status" value="1"/>
</dbReference>
<evidence type="ECO:0000256" key="1">
    <source>
        <dbReference type="ARBA" id="ARBA00011073"/>
    </source>
</evidence>
<evidence type="ECO:0000256" key="8">
    <source>
        <dbReference type="PROSITE-ProRule" id="PRU01240"/>
    </source>
</evidence>
<evidence type="ECO:0000259" key="11">
    <source>
        <dbReference type="Pfam" id="PF17766"/>
    </source>
</evidence>
<evidence type="ECO:0008006" key="14">
    <source>
        <dbReference type="Google" id="ProtNLM"/>
    </source>
</evidence>
<comment type="caution">
    <text evidence="12">The sequence shown here is derived from an EMBL/GenBank/DDBJ whole genome shotgun (WGS) entry which is preliminary data.</text>
</comment>
<keyword evidence="3" id="KW-0732">Signal</keyword>
<dbReference type="PROSITE" id="PS00138">
    <property type="entry name" value="SUBTILASE_SER"/>
    <property type="match status" value="1"/>
</dbReference>
<accession>A0ABD3KX03</accession>
<dbReference type="Proteomes" id="UP001634007">
    <property type="component" value="Unassembled WGS sequence"/>
</dbReference>
<dbReference type="FunFam" id="3.40.50.200:FF:000006">
    <property type="entry name" value="Subtilisin-like protease SBT1.5"/>
    <property type="match status" value="1"/>
</dbReference>
<evidence type="ECO:0000256" key="6">
    <source>
        <dbReference type="ARBA" id="ARBA00023180"/>
    </source>
</evidence>
<dbReference type="GO" id="GO:0006508">
    <property type="term" value="P:proteolysis"/>
    <property type="evidence" value="ECO:0007669"/>
    <property type="project" value="UniProtKB-KW"/>
</dbReference>
<dbReference type="GO" id="GO:0004252">
    <property type="term" value="F:serine-type endopeptidase activity"/>
    <property type="evidence" value="ECO:0007669"/>
    <property type="project" value="UniProtKB-UniRule"/>
</dbReference>
<dbReference type="PROSITE" id="PS51892">
    <property type="entry name" value="SUBTILASE"/>
    <property type="match status" value="1"/>
</dbReference>
<dbReference type="AlphaFoldDB" id="A0ABD3KX03"/>
<dbReference type="Gene3D" id="2.60.40.2310">
    <property type="match status" value="1"/>
</dbReference>
<keyword evidence="4 8" id="KW-0378">Hydrolase</keyword>
<reference evidence="12 13" key="1">
    <citation type="submission" date="2024-11" db="EMBL/GenBank/DDBJ databases">
        <title>Chromosome-level genome assembly of Eucalyptus globulus Labill. provides insights into its genome evolution.</title>
        <authorList>
            <person name="Li X."/>
        </authorList>
    </citation>
    <scope>NUCLEOTIDE SEQUENCE [LARGE SCALE GENOMIC DNA]</scope>
    <source>
        <strain evidence="12">CL2024</strain>
        <tissue evidence="12">Fresh tender leaves</tissue>
    </source>
</reference>
<dbReference type="PRINTS" id="PR00723">
    <property type="entry name" value="SUBTILISIN"/>
</dbReference>
<dbReference type="Pfam" id="PF17766">
    <property type="entry name" value="fn3_6"/>
    <property type="match status" value="1"/>
</dbReference>
<evidence type="ECO:0000259" key="10">
    <source>
        <dbReference type="Pfam" id="PF05922"/>
    </source>
</evidence>
<dbReference type="Gene3D" id="3.50.30.30">
    <property type="match status" value="1"/>
</dbReference>
<dbReference type="Gene3D" id="3.30.70.80">
    <property type="entry name" value="Peptidase S8 propeptide/proteinase inhibitor I9"/>
    <property type="match status" value="1"/>
</dbReference>
<name>A0ABD3KX03_EUCGL</name>